<evidence type="ECO:0000313" key="3">
    <source>
        <dbReference type="Proteomes" id="UP001209878"/>
    </source>
</evidence>
<accession>A0AAD9UE78</accession>
<dbReference type="EMBL" id="JAODUO010000213">
    <property type="protein sequence ID" value="KAK2186109.1"/>
    <property type="molecule type" value="Genomic_DNA"/>
</dbReference>
<sequence length="412" mass="45787">MTLGTPFHPTVMMVHNAIHASDLAMINTPNLGKTFQWNVQNMANDAMTLEMVSRHHIGRVTEMSPSTSSMASPVNGITGSTSSSSLPEAYNWDPDEKMTRLVSCLRGPALTAHRSLPREGRYDYDGCIEYLVMSVESILTKQHSEETTLVAQVVQGVVRQLQQSTVSLETALSISPELFRMRRQGTEVHFLGRKVSHEGVSITNGHVKSILNWPRPKNALQSTNATKNFTTGDLVSMKGEGTVPWRRDTTCIYDCRDGPLEKGGKCSLGCDNVLFRKKGWYPKKGSRSNMGMRATLSEVAKMMGRPIAAVDIQLCPPNHPVSLLNWDSMGRMLAEMPPNKQDSFREWLVPSMLPQPVHTVETDAPLLSPQGHNYGNPYEVVHQACYIASLRNLPSWVVLHVANLNSRAFYKV</sequence>
<feature type="compositionally biased region" description="Polar residues" evidence="1">
    <location>
        <begin position="63"/>
        <end position="86"/>
    </location>
</feature>
<protein>
    <submittedName>
        <fullName evidence="2">Uncharacterized protein</fullName>
    </submittedName>
</protein>
<gene>
    <name evidence="2" type="ORF">NP493_213g03031</name>
</gene>
<proteinExistence type="predicted"/>
<keyword evidence="3" id="KW-1185">Reference proteome</keyword>
<evidence type="ECO:0000256" key="1">
    <source>
        <dbReference type="SAM" id="MobiDB-lite"/>
    </source>
</evidence>
<reference evidence="2" key="1">
    <citation type="journal article" date="2023" name="Mol. Biol. Evol.">
        <title>Third-Generation Sequencing Reveals the Adaptive Role of the Epigenome in Three Deep-Sea Polychaetes.</title>
        <authorList>
            <person name="Perez M."/>
            <person name="Aroh O."/>
            <person name="Sun Y."/>
            <person name="Lan Y."/>
            <person name="Juniper S.K."/>
            <person name="Young C.R."/>
            <person name="Angers B."/>
            <person name="Qian P.Y."/>
        </authorList>
    </citation>
    <scope>NUCLEOTIDE SEQUENCE</scope>
    <source>
        <strain evidence="2">R07B-5</strain>
    </source>
</reference>
<feature type="region of interest" description="Disordered" evidence="1">
    <location>
        <begin position="63"/>
        <end position="88"/>
    </location>
</feature>
<dbReference type="Proteomes" id="UP001209878">
    <property type="component" value="Unassembled WGS sequence"/>
</dbReference>
<name>A0AAD9UE78_RIDPI</name>
<evidence type="ECO:0000313" key="2">
    <source>
        <dbReference type="EMBL" id="KAK2186109.1"/>
    </source>
</evidence>
<comment type="caution">
    <text evidence="2">The sequence shown here is derived from an EMBL/GenBank/DDBJ whole genome shotgun (WGS) entry which is preliminary data.</text>
</comment>
<dbReference type="AlphaFoldDB" id="A0AAD9UE78"/>
<organism evidence="2 3">
    <name type="scientific">Ridgeia piscesae</name>
    <name type="common">Tubeworm</name>
    <dbReference type="NCBI Taxonomy" id="27915"/>
    <lineage>
        <taxon>Eukaryota</taxon>
        <taxon>Metazoa</taxon>
        <taxon>Spiralia</taxon>
        <taxon>Lophotrochozoa</taxon>
        <taxon>Annelida</taxon>
        <taxon>Polychaeta</taxon>
        <taxon>Sedentaria</taxon>
        <taxon>Canalipalpata</taxon>
        <taxon>Sabellida</taxon>
        <taxon>Siboglinidae</taxon>
        <taxon>Ridgeia</taxon>
    </lineage>
</organism>